<dbReference type="Gene3D" id="2.160.20.80">
    <property type="entry name" value="E3 ubiquitin-protein ligase SopA"/>
    <property type="match status" value="1"/>
</dbReference>
<comment type="caution">
    <text evidence="2">The sequence shown here is derived from an EMBL/GenBank/DDBJ whole genome shotgun (WGS) entry which is preliminary data.</text>
</comment>
<gene>
    <name evidence="2" type="ORF">BGZ95_004075</name>
</gene>
<dbReference type="Pfam" id="PF00400">
    <property type="entry name" value="WD40"/>
    <property type="match status" value="3"/>
</dbReference>
<evidence type="ECO:0000313" key="3">
    <source>
        <dbReference type="Proteomes" id="UP001194580"/>
    </source>
</evidence>
<feature type="non-terminal residue" evidence="2">
    <location>
        <position position="761"/>
    </location>
</feature>
<evidence type="ECO:0000256" key="1">
    <source>
        <dbReference type="SAM" id="MobiDB-lite"/>
    </source>
</evidence>
<feature type="compositionally biased region" description="Polar residues" evidence="1">
    <location>
        <begin position="1"/>
        <end position="12"/>
    </location>
</feature>
<dbReference type="InterPro" id="IPR015943">
    <property type="entry name" value="WD40/YVTN_repeat-like_dom_sf"/>
</dbReference>
<reference evidence="2" key="1">
    <citation type="journal article" date="2020" name="Fungal Divers.">
        <title>Resolving the Mortierellaceae phylogeny through synthesis of multi-gene phylogenetics and phylogenomics.</title>
        <authorList>
            <person name="Vandepol N."/>
            <person name="Liber J."/>
            <person name="Desiro A."/>
            <person name="Na H."/>
            <person name="Kennedy M."/>
            <person name="Barry K."/>
            <person name="Grigoriev I.V."/>
            <person name="Miller A.N."/>
            <person name="O'Donnell K."/>
            <person name="Stajich J.E."/>
            <person name="Bonito G."/>
        </authorList>
    </citation>
    <scope>NUCLEOTIDE SEQUENCE</scope>
    <source>
        <strain evidence="2">NRRL 28262</strain>
    </source>
</reference>
<proteinExistence type="predicted"/>
<sequence length="761" mass="85083">MSSSAQSNSQLQRTPTSTTPRRPELNIKGQSVLSLLQQTAADGRKAFSSSSISDAMQRIQISDAEYLRSLSRDVRFLVSVPIPIFAQPRHTLAIEYETILLSLKSQRMADYNQVVHIPPMAKPSLQAAEESLFPLMDKAMEFLAGDGQVMLIMGDSGAGKSTFNRRLEYELWRVYRAGGAIPLFINLPALDRPDKELFVLICDGYDESQATSNLHTTNLLNQPGQWSAKLIITCRTQYLGPDYRDRFVPKMANQYHSAANDLFQEAVIAPFSKDQIETYVERYVPLEPRTWVKKDYMDKLTTIPDLMDLVKNPFLLTLCLEALPRVVQGRSDLSRLRVTRVQLYDTFVEHWLGVNKRRLQDQKLDGNNRMALEILLTDGFERNGILYQVDLAAAIFQEQEGRPIVDYSHLRDRQTWKARFFGVSLERSLLRDSSLLNRAGTQHRFIHRSVLEYFYSCTICLPADNTREFDPHVHSDFAALLTSITTNPLSLRSLVAEHSILRFLSERVQSNSDFKKHLSAIVELSKTDEQAARAAANAITILVRAGVHFNGADLQGIRIPGADVSGGQFDSAQLQGSNLSGVNFTKCWIRQANFSHARMKDVLFGELPYVVEKIGVTASTYSPDGKLFAVGRIDGVISIYDTSTWAKMDTYNLSTFTVSYLAFSPTSPQLMSYSDYGAVLLWDCKTGSLIFVMGGDSHPVSWAAFSPCGRHIVTTGCDSTVTLRDAQTGTVYRTLPGSVSPSWVQFSPDGQYIASSGRDGT</sequence>
<dbReference type="SUPFAM" id="SSF50978">
    <property type="entry name" value="WD40 repeat-like"/>
    <property type="match status" value="1"/>
</dbReference>
<dbReference type="PANTHER" id="PTHR19879">
    <property type="entry name" value="TRANSCRIPTION INITIATION FACTOR TFIID"/>
    <property type="match status" value="1"/>
</dbReference>
<name>A0AAD4D550_9FUNG</name>
<dbReference type="Pfam" id="PF00805">
    <property type="entry name" value="Pentapeptide"/>
    <property type="match status" value="1"/>
</dbReference>
<organism evidence="2 3">
    <name type="scientific">Linnemannia exigua</name>
    <dbReference type="NCBI Taxonomy" id="604196"/>
    <lineage>
        <taxon>Eukaryota</taxon>
        <taxon>Fungi</taxon>
        <taxon>Fungi incertae sedis</taxon>
        <taxon>Mucoromycota</taxon>
        <taxon>Mortierellomycotina</taxon>
        <taxon>Mortierellomycetes</taxon>
        <taxon>Mortierellales</taxon>
        <taxon>Mortierellaceae</taxon>
        <taxon>Linnemannia</taxon>
    </lineage>
</organism>
<protein>
    <recommendedName>
        <fullName evidence="4">WD40 repeat-like protein</fullName>
    </recommendedName>
</protein>
<evidence type="ECO:0000313" key="2">
    <source>
        <dbReference type="EMBL" id="KAG0262167.1"/>
    </source>
</evidence>
<dbReference type="AlphaFoldDB" id="A0AAD4D550"/>
<dbReference type="Proteomes" id="UP001194580">
    <property type="component" value="Unassembled WGS sequence"/>
</dbReference>
<dbReference type="SMART" id="SM00320">
    <property type="entry name" value="WD40"/>
    <property type="match status" value="4"/>
</dbReference>
<dbReference type="EMBL" id="JAAAIL010001981">
    <property type="protein sequence ID" value="KAG0262167.1"/>
    <property type="molecule type" value="Genomic_DNA"/>
</dbReference>
<dbReference type="PANTHER" id="PTHR19879:SF9">
    <property type="entry name" value="TRANSCRIPTION INITIATION FACTOR TFIID SUBUNIT 5"/>
    <property type="match status" value="1"/>
</dbReference>
<dbReference type="SUPFAM" id="SSF141571">
    <property type="entry name" value="Pentapeptide repeat-like"/>
    <property type="match status" value="1"/>
</dbReference>
<feature type="region of interest" description="Disordered" evidence="1">
    <location>
        <begin position="1"/>
        <end position="25"/>
    </location>
</feature>
<dbReference type="InterPro" id="IPR001646">
    <property type="entry name" value="5peptide_repeat"/>
</dbReference>
<evidence type="ECO:0008006" key="4">
    <source>
        <dbReference type="Google" id="ProtNLM"/>
    </source>
</evidence>
<dbReference type="PROSITE" id="PS00675">
    <property type="entry name" value="SIGMA54_INTERACT_1"/>
    <property type="match status" value="1"/>
</dbReference>
<dbReference type="InterPro" id="IPR036322">
    <property type="entry name" value="WD40_repeat_dom_sf"/>
</dbReference>
<dbReference type="InterPro" id="IPR025662">
    <property type="entry name" value="Sigma_54_int_dom_ATP-bd_1"/>
</dbReference>
<dbReference type="InterPro" id="IPR001680">
    <property type="entry name" value="WD40_rpt"/>
</dbReference>
<keyword evidence="3" id="KW-1185">Reference proteome</keyword>
<accession>A0AAD4D550</accession>
<dbReference type="Gene3D" id="2.130.10.10">
    <property type="entry name" value="YVTN repeat-like/Quinoprotein amine dehydrogenase"/>
    <property type="match status" value="1"/>
</dbReference>